<feature type="non-terminal residue" evidence="2">
    <location>
        <position position="969"/>
    </location>
</feature>
<dbReference type="EMBL" id="JAHGAV010000029">
    <property type="protein sequence ID" value="KAG6936994.1"/>
    <property type="molecule type" value="Genomic_DNA"/>
</dbReference>
<keyword evidence="3" id="KW-1185">Reference proteome</keyword>
<gene>
    <name evidence="2" type="primary">mycbpap</name>
    <name evidence="2" type="ORF">G0U57_011282</name>
</gene>
<dbReference type="PANTHER" id="PTHR48421">
    <property type="entry name" value="MYCBP-ASSOCIATED PROTEIN"/>
    <property type="match status" value="1"/>
</dbReference>
<evidence type="ECO:0000256" key="1">
    <source>
        <dbReference type="SAM" id="MobiDB-lite"/>
    </source>
</evidence>
<feature type="region of interest" description="Disordered" evidence="1">
    <location>
        <begin position="841"/>
        <end position="894"/>
    </location>
</feature>
<dbReference type="OrthoDB" id="10263316at2759"/>
<reference evidence="2 3" key="1">
    <citation type="journal article" date="2020" name="G3 (Bethesda)">
        <title>Draft Genome of the Common Snapping Turtle, Chelydra serpentina, a Model for Phenotypic Plasticity in Reptiles.</title>
        <authorList>
            <person name="Das D."/>
            <person name="Singh S.K."/>
            <person name="Bierstedt J."/>
            <person name="Erickson A."/>
            <person name="Galli G.L.J."/>
            <person name="Crossley D.A. 2nd"/>
            <person name="Rhen T."/>
        </authorList>
    </citation>
    <scope>NUCLEOTIDE SEQUENCE [LARGE SCALE GENOMIC DNA]</scope>
    <source>
        <strain evidence="2">KW</strain>
    </source>
</reference>
<dbReference type="InterPro" id="IPR013783">
    <property type="entry name" value="Ig-like_fold"/>
</dbReference>
<feature type="compositionally biased region" description="Basic and acidic residues" evidence="1">
    <location>
        <begin position="55"/>
        <end position="67"/>
    </location>
</feature>
<dbReference type="Proteomes" id="UP000765507">
    <property type="component" value="Unassembled WGS sequence"/>
</dbReference>
<dbReference type="Pfam" id="PF14646">
    <property type="entry name" value="MYCBPAP"/>
    <property type="match status" value="1"/>
</dbReference>
<protein>
    <submittedName>
        <fullName evidence="2">MYCBP associated protein</fullName>
    </submittedName>
</protein>
<dbReference type="PANTHER" id="PTHR48421:SF1">
    <property type="entry name" value="MYCBP-ASSOCIATED PROTEIN"/>
    <property type="match status" value="1"/>
</dbReference>
<proteinExistence type="predicted"/>
<sequence length="969" mass="110315">GEEGLPGRPAQASCLPGPCGMQSTAAAPQSSKKEPRGGRRVPSLVSVTDTVNKSSKKDARTKTPQDKKRVKTFEQPSPPIQEEPEPVSTVLQGDEIQALAIKVEDLEKLHTPRLPQEGEKTPITRKFLIRRHKPQEAGKKAQLLVAYPAVTDASKKPLSYSGPEEPFVDNCEQILPHSILGSLQEFKREALARGNAELAELIADSHLDGTVAALEKCREKHGEEKKRKSLWAPPSQHRALQNWHHNVALRKKQQRVLSKFLQKPENELLMNLSEDYRRVQEERYLIDRSLPALHYGKGYHVGSEFWNQPECIGHELTGLMITLTQRERGYPEPITHVGKPQSVRMEMGSRSAKESPFRFTWDKSLFLRYRRQELKSILEELDFNHPDLDGLEVIGKGQPFTSVSAQYFLLCKENKEGATGERESLDPLEEYPDVVPEPVLGPSLQFCEQPARWIGSTTSHRDEIGIAARITFEVLAGEKAESCLTVSNDGTAAIWYDWRRQAQPVTFEETKEKGMQYFYFNTRPGVILPGETRNFSFFFKSGKAGIFSESWEFDTHPVLLGGAVLQVSLWGIAVYEDKLAGLRDELESELAAREVAVIVKENLKELLDRIRTPERVPSPVDAYITEEELFHRKNPELHYQHQVVKELHELWRQNMNFPSTSEEEEISRQKSIVQPVSGQKSTVQEIWSWKSAIDITCQKSVTGEIPQLKSAREEIPCQKSIVEEILNQMINVEEEEVSQAEWNLSFEDFKQALQLIPEEEKREAALTQLNKAALALCVEQRPTQSDLLYQTCFQLWREAIDGLVSRSLMLRSLLGMPEKDTSVEIVPEEIMDLKQIVKGGKEDRKALQKEEKKTAGGKEKEDKKVATKSTGKDREERSNSRKTKGKDEKRVRTPSFTREVKELTLLDGVDSDQVESRQEQVDPIVLEKYREKLYVEVYGLLDSMVSNMVFLFEELKRDAQERENEAVSV</sequence>
<feature type="compositionally biased region" description="Polar residues" evidence="1">
    <location>
        <begin position="21"/>
        <end position="30"/>
    </location>
</feature>
<accession>A0A8T1T884</accession>
<name>A0A8T1T884_CHESE</name>
<evidence type="ECO:0000313" key="3">
    <source>
        <dbReference type="Proteomes" id="UP000765507"/>
    </source>
</evidence>
<dbReference type="AlphaFoldDB" id="A0A8T1T884"/>
<feature type="compositionally biased region" description="Basic and acidic residues" evidence="1">
    <location>
        <begin position="841"/>
        <end position="891"/>
    </location>
</feature>
<dbReference type="InterPro" id="IPR032707">
    <property type="entry name" value="MYCBPAP"/>
</dbReference>
<feature type="region of interest" description="Disordered" evidence="1">
    <location>
        <begin position="1"/>
        <end position="89"/>
    </location>
</feature>
<organism evidence="2 3">
    <name type="scientific">Chelydra serpentina</name>
    <name type="common">Snapping turtle</name>
    <name type="synonym">Testudo serpentina</name>
    <dbReference type="NCBI Taxonomy" id="8475"/>
    <lineage>
        <taxon>Eukaryota</taxon>
        <taxon>Metazoa</taxon>
        <taxon>Chordata</taxon>
        <taxon>Craniata</taxon>
        <taxon>Vertebrata</taxon>
        <taxon>Euteleostomi</taxon>
        <taxon>Archelosauria</taxon>
        <taxon>Testudinata</taxon>
        <taxon>Testudines</taxon>
        <taxon>Cryptodira</taxon>
        <taxon>Durocryptodira</taxon>
        <taxon>Americhelydia</taxon>
        <taxon>Chelydroidea</taxon>
        <taxon>Chelydridae</taxon>
        <taxon>Chelydra</taxon>
    </lineage>
</organism>
<evidence type="ECO:0000313" key="2">
    <source>
        <dbReference type="EMBL" id="KAG6936994.1"/>
    </source>
</evidence>
<dbReference type="Gene3D" id="2.60.40.10">
    <property type="entry name" value="Immunoglobulins"/>
    <property type="match status" value="1"/>
</dbReference>
<comment type="caution">
    <text evidence="2">The sequence shown here is derived from an EMBL/GenBank/DDBJ whole genome shotgun (WGS) entry which is preliminary data.</text>
</comment>